<dbReference type="EMBL" id="BDSP01000207">
    <property type="protein sequence ID" value="GAX24331.1"/>
    <property type="molecule type" value="Genomic_DNA"/>
</dbReference>
<sequence>MIKLRTRIDNKIPLKGYLVIAFVCALFGQYLLEDQGVAKFLTAYLFTIFVSVLYARRPRSLWGGLENESAKDNSERKRLVRRKVSKEDMTEEDIESSTASLMETINRKDSEPARKRMHYLDNVKVFLTFLVVLNHTADAFGCCGDLSWMMVIGDYDNPFKFAIRKLMIFNQSYFMCLFFFISGYFTASSYKRKGGHAFIQGRITRLLVPAWVSLVFLNPLCFCIAQWTANSDLVYFPSLGATWFIYWLLFFEWIYILLANEKDETSGGTSCVPFLSTRKRWMWGLGTCGFAQFVVSRVLNISYFYAMPIASPGTLFSDILLFSAGTVAGEYGWISHERTISEQMDIAPWKLRVMVCLEGIVVMYLHFIRKSPVEHLAYFLAAGMLCVDISVAYLQFFQEYVNQDWSYLAEGAYTVYLLHPLVIQVCTSVFYKVYDLLYPETIKFAPVVFGIFIPSSSHLSGPGDGTVHLWIGFFVVFFVCNAILWPLSYHLSKLPVLNRYL</sequence>
<dbReference type="AlphaFoldDB" id="A0A1Z5KE05"/>
<dbReference type="PANTHER" id="PTHR36927:SF4">
    <property type="entry name" value="BLR5718 PROTEIN"/>
    <property type="match status" value="1"/>
</dbReference>
<feature type="transmembrane region" description="Helical" evidence="1">
    <location>
        <begin position="281"/>
        <end position="306"/>
    </location>
</feature>
<feature type="transmembrane region" description="Helical" evidence="1">
    <location>
        <begin position="125"/>
        <end position="148"/>
    </location>
</feature>
<dbReference type="InParanoid" id="A0A1Z5KE05"/>
<keyword evidence="1" id="KW-1133">Transmembrane helix</keyword>
<comment type="caution">
    <text evidence="3">The sequence shown here is derived from an EMBL/GenBank/DDBJ whole genome shotgun (WGS) entry which is preliminary data.</text>
</comment>
<keyword evidence="1" id="KW-0812">Transmembrane</keyword>
<reference evidence="3 4" key="1">
    <citation type="journal article" date="2015" name="Plant Cell">
        <title>Oil accumulation by the oleaginous diatom Fistulifera solaris as revealed by the genome and transcriptome.</title>
        <authorList>
            <person name="Tanaka T."/>
            <person name="Maeda Y."/>
            <person name="Veluchamy A."/>
            <person name="Tanaka M."/>
            <person name="Abida H."/>
            <person name="Marechal E."/>
            <person name="Bowler C."/>
            <person name="Muto M."/>
            <person name="Sunaga Y."/>
            <person name="Tanaka M."/>
            <person name="Yoshino T."/>
            <person name="Taniguchi T."/>
            <person name="Fukuda Y."/>
            <person name="Nemoto M."/>
            <person name="Matsumoto M."/>
            <person name="Wong P.S."/>
            <person name="Aburatani S."/>
            <person name="Fujibuchi W."/>
        </authorList>
    </citation>
    <scope>NUCLEOTIDE SEQUENCE [LARGE SCALE GENOMIC DNA]</scope>
    <source>
        <strain evidence="3 4">JPCC DA0580</strain>
    </source>
</reference>
<keyword evidence="1" id="KW-0472">Membrane</keyword>
<gene>
    <name evidence="3" type="ORF">FisN_4Lh450</name>
</gene>
<dbReference type="InterPro" id="IPR050623">
    <property type="entry name" value="Glucan_succinyl_AcylTrfase"/>
</dbReference>
<dbReference type="Pfam" id="PF01757">
    <property type="entry name" value="Acyl_transf_3"/>
    <property type="match status" value="1"/>
</dbReference>
<dbReference type="OrthoDB" id="47878at2759"/>
<feature type="transmembrane region" description="Helical" evidence="1">
    <location>
        <begin position="206"/>
        <end position="229"/>
    </location>
</feature>
<evidence type="ECO:0000313" key="4">
    <source>
        <dbReference type="Proteomes" id="UP000198406"/>
    </source>
</evidence>
<keyword evidence="4" id="KW-1185">Reference proteome</keyword>
<evidence type="ECO:0000256" key="1">
    <source>
        <dbReference type="SAM" id="Phobius"/>
    </source>
</evidence>
<feature type="transmembrane region" description="Helical" evidence="1">
    <location>
        <begin position="467"/>
        <end position="487"/>
    </location>
</feature>
<feature type="transmembrane region" description="Helical" evidence="1">
    <location>
        <begin position="351"/>
        <end position="368"/>
    </location>
</feature>
<dbReference type="GO" id="GO:0016747">
    <property type="term" value="F:acyltransferase activity, transferring groups other than amino-acyl groups"/>
    <property type="evidence" value="ECO:0007669"/>
    <property type="project" value="InterPro"/>
</dbReference>
<feature type="transmembrane region" description="Helical" evidence="1">
    <location>
        <begin position="168"/>
        <end position="185"/>
    </location>
</feature>
<feature type="transmembrane region" description="Helical" evidence="1">
    <location>
        <begin position="416"/>
        <end position="434"/>
    </location>
</feature>
<feature type="transmembrane region" description="Helical" evidence="1">
    <location>
        <begin position="37"/>
        <end position="55"/>
    </location>
</feature>
<dbReference type="PANTHER" id="PTHR36927">
    <property type="entry name" value="BLR4337 PROTEIN"/>
    <property type="match status" value="1"/>
</dbReference>
<accession>A0A1Z5KE05</accession>
<protein>
    <recommendedName>
        <fullName evidence="2">Acyltransferase 3 domain-containing protein</fullName>
    </recommendedName>
</protein>
<feature type="transmembrane region" description="Helical" evidence="1">
    <location>
        <begin position="375"/>
        <end position="396"/>
    </location>
</feature>
<evidence type="ECO:0000313" key="3">
    <source>
        <dbReference type="EMBL" id="GAX24331.1"/>
    </source>
</evidence>
<feature type="transmembrane region" description="Helical" evidence="1">
    <location>
        <begin position="12"/>
        <end position="31"/>
    </location>
</feature>
<proteinExistence type="predicted"/>
<dbReference type="Proteomes" id="UP000198406">
    <property type="component" value="Unassembled WGS sequence"/>
</dbReference>
<name>A0A1Z5KE05_FISSO</name>
<feature type="domain" description="Acyltransferase 3" evidence="2">
    <location>
        <begin position="118"/>
        <end position="452"/>
    </location>
</feature>
<feature type="transmembrane region" description="Helical" evidence="1">
    <location>
        <begin position="241"/>
        <end position="260"/>
    </location>
</feature>
<evidence type="ECO:0000259" key="2">
    <source>
        <dbReference type="Pfam" id="PF01757"/>
    </source>
</evidence>
<feature type="transmembrane region" description="Helical" evidence="1">
    <location>
        <begin position="441"/>
        <end position="461"/>
    </location>
</feature>
<organism evidence="3 4">
    <name type="scientific">Fistulifera solaris</name>
    <name type="common">Oleaginous diatom</name>
    <dbReference type="NCBI Taxonomy" id="1519565"/>
    <lineage>
        <taxon>Eukaryota</taxon>
        <taxon>Sar</taxon>
        <taxon>Stramenopiles</taxon>
        <taxon>Ochrophyta</taxon>
        <taxon>Bacillariophyta</taxon>
        <taxon>Bacillariophyceae</taxon>
        <taxon>Bacillariophycidae</taxon>
        <taxon>Naviculales</taxon>
        <taxon>Naviculaceae</taxon>
        <taxon>Fistulifera</taxon>
    </lineage>
</organism>
<dbReference type="InterPro" id="IPR002656">
    <property type="entry name" value="Acyl_transf_3_dom"/>
</dbReference>